<dbReference type="Proteomes" id="UP000054928">
    <property type="component" value="Unassembled WGS sequence"/>
</dbReference>
<dbReference type="RefSeq" id="XP_024574740.1">
    <property type="nucleotide sequence ID" value="XM_024723799.1"/>
</dbReference>
<feature type="chain" id="PRO_5006015047" description="RxLR-like protein" evidence="2">
    <location>
        <begin position="23"/>
        <end position="517"/>
    </location>
</feature>
<proteinExistence type="predicted"/>
<evidence type="ECO:0000256" key="1">
    <source>
        <dbReference type="SAM" id="MobiDB-lite"/>
    </source>
</evidence>
<dbReference type="AlphaFoldDB" id="A0A0N7L4D5"/>
<evidence type="ECO:0000313" key="3">
    <source>
        <dbReference type="EMBL" id="CEG38371.1"/>
    </source>
</evidence>
<dbReference type="EMBL" id="CCYD01000321">
    <property type="protein sequence ID" value="CEG38371.1"/>
    <property type="molecule type" value="Genomic_DNA"/>
</dbReference>
<protein>
    <recommendedName>
        <fullName evidence="5">RxLR-like protein</fullName>
    </recommendedName>
</protein>
<evidence type="ECO:0000256" key="2">
    <source>
        <dbReference type="SAM" id="SignalP"/>
    </source>
</evidence>
<name>A0A0N7L4D5_PLAHL</name>
<accession>A0A0N7L4D5</accession>
<feature type="compositionally biased region" description="Polar residues" evidence="1">
    <location>
        <begin position="424"/>
        <end position="433"/>
    </location>
</feature>
<sequence length="517" mass="57302">MGHAFSVLALLAALSSSVLSHADPVMLQTQTAYDNLGDNRRFMSTDAASGKADEEDRTFSEFVAKVADGGKVEEWHNERKDFQPLLNGMSDSGTPLFENPDLPSFFKYVHDHGDYQDPNAMIGEMLVSSVGNLKAAKMLEKAKKNPAQQELAQIIENSLFAYWRRSPDNLKQRFETLKPKKFSKEDVGDQLFKESGLKTLIDYAIKLRQLKESQTPSAIIDGQSAEKKGLHDVVLLLISQRGYSDLSEQIEMGLKNSETVEVAKLIQEGLFDSWKQTPFKQLFKHFDLKKNHNDLFSRPAMYTLVKFAVEKERKNDFVSFLGGAKGLTEKIQKNQSENNIEAVVNSLREWDVSPENKKKSFISGFLTTTTNPRPLSSDRTPLNKVIPTTPNLQPISSGETLLAPITSNLQQVSSGKSFPDKITPATSKMQPASSGEDLAIPASSISELNSASSVPHGAPFGPLKQQEPSSEAMTLPANSKLELMPPDAPKSSTFLAKIRRILSAVWAKLRALLWPFN</sequence>
<keyword evidence="4" id="KW-1185">Reference proteome</keyword>
<feature type="region of interest" description="Disordered" evidence="1">
    <location>
        <begin position="412"/>
        <end position="436"/>
    </location>
</feature>
<evidence type="ECO:0008006" key="5">
    <source>
        <dbReference type="Google" id="ProtNLM"/>
    </source>
</evidence>
<evidence type="ECO:0000313" key="4">
    <source>
        <dbReference type="Proteomes" id="UP000054928"/>
    </source>
</evidence>
<dbReference type="GeneID" id="36403505"/>
<keyword evidence="2" id="KW-0732">Signal</keyword>
<feature type="signal peptide" evidence="2">
    <location>
        <begin position="1"/>
        <end position="22"/>
    </location>
</feature>
<reference evidence="4" key="1">
    <citation type="submission" date="2014-09" db="EMBL/GenBank/DDBJ databases">
        <authorList>
            <person name="Sharma Rahul"/>
            <person name="Thines Marco"/>
        </authorList>
    </citation>
    <scope>NUCLEOTIDE SEQUENCE [LARGE SCALE GENOMIC DNA]</scope>
</reference>
<feature type="region of interest" description="Disordered" evidence="1">
    <location>
        <begin position="449"/>
        <end position="473"/>
    </location>
</feature>
<organism evidence="3 4">
    <name type="scientific">Plasmopara halstedii</name>
    <name type="common">Downy mildew of sunflower</name>
    <dbReference type="NCBI Taxonomy" id="4781"/>
    <lineage>
        <taxon>Eukaryota</taxon>
        <taxon>Sar</taxon>
        <taxon>Stramenopiles</taxon>
        <taxon>Oomycota</taxon>
        <taxon>Peronosporomycetes</taxon>
        <taxon>Peronosporales</taxon>
        <taxon>Peronosporaceae</taxon>
        <taxon>Plasmopara</taxon>
    </lineage>
</organism>